<dbReference type="Pfam" id="PF07734">
    <property type="entry name" value="FBA_1"/>
    <property type="match status" value="1"/>
</dbReference>
<dbReference type="PANTHER" id="PTHR31672:SF13">
    <property type="entry name" value="F-BOX PROTEIN CPR30-LIKE"/>
    <property type="match status" value="1"/>
</dbReference>
<dbReference type="NCBIfam" id="TIGR01640">
    <property type="entry name" value="F_box_assoc_1"/>
    <property type="match status" value="1"/>
</dbReference>
<dbReference type="EMBL" id="OIVN01006449">
    <property type="protein sequence ID" value="SPD33343.1"/>
    <property type="molecule type" value="Genomic_DNA"/>
</dbReference>
<dbReference type="PROSITE" id="PS50181">
    <property type="entry name" value="FBOX"/>
    <property type="match status" value="1"/>
</dbReference>
<dbReference type="InterPro" id="IPR001810">
    <property type="entry name" value="F-box_dom"/>
</dbReference>
<dbReference type="InterPro" id="IPR017451">
    <property type="entry name" value="F-box-assoc_interact_dom"/>
</dbReference>
<sequence>MSDNMKVSYDFLPVEIVTNILLRLPVKSVLTCICVCKTWKSIIQNSTFVSTHPNLSIKSNNNLILCRLCSDILDDKEVYVLHNDEDDDLTEHTRLGFPLHGPDFRPSKKDLDIFRVVGTCNGLICLYDLYDYLTKCIEQLFLWNPCVRKFVKLPLPNFTFLGRNAAIRTNSYIGLGFDSKTSDYKVVRLLCYVCHPDIPEDQPVVEVYSLSTGEWRMVTVSPPRCTLELDSPPQTFVNGALHWLAFRRTDDHKLHRFVLVFNVVDEVFHEIELPEIPTFPCGRSSFISVYGNSIAYFDTKFLLNGFRQKIWVMKEYGVVSSWTKVLTILHQVSGYAIGFRRNGEVLLKALKCRYASLDLENEKTKDLTISSNGFILVGSYVESLVLLDIDANRAVTY</sequence>
<dbReference type="AlphaFoldDB" id="A0A2N9J9Y8"/>
<proteinExistence type="predicted"/>
<feature type="domain" description="F-box" evidence="1">
    <location>
        <begin position="6"/>
        <end position="52"/>
    </location>
</feature>
<dbReference type="PANTHER" id="PTHR31672">
    <property type="entry name" value="BNACNNG10540D PROTEIN"/>
    <property type="match status" value="1"/>
</dbReference>
<organism evidence="2">
    <name type="scientific">Fagus sylvatica</name>
    <name type="common">Beechnut</name>
    <dbReference type="NCBI Taxonomy" id="28930"/>
    <lineage>
        <taxon>Eukaryota</taxon>
        <taxon>Viridiplantae</taxon>
        <taxon>Streptophyta</taxon>
        <taxon>Embryophyta</taxon>
        <taxon>Tracheophyta</taxon>
        <taxon>Spermatophyta</taxon>
        <taxon>Magnoliopsida</taxon>
        <taxon>eudicotyledons</taxon>
        <taxon>Gunneridae</taxon>
        <taxon>Pentapetalae</taxon>
        <taxon>rosids</taxon>
        <taxon>fabids</taxon>
        <taxon>Fagales</taxon>
        <taxon>Fagaceae</taxon>
        <taxon>Fagus</taxon>
    </lineage>
</organism>
<evidence type="ECO:0000313" key="2">
    <source>
        <dbReference type="EMBL" id="SPD33343.1"/>
    </source>
</evidence>
<dbReference type="Gene3D" id="1.20.1280.50">
    <property type="match status" value="1"/>
</dbReference>
<name>A0A2N9J9Y8_FAGSY</name>
<protein>
    <recommendedName>
        <fullName evidence="1">F-box domain-containing protein</fullName>
    </recommendedName>
</protein>
<dbReference type="InterPro" id="IPR036047">
    <property type="entry name" value="F-box-like_dom_sf"/>
</dbReference>
<gene>
    <name evidence="2" type="ORF">FSB_LOCUS61225</name>
</gene>
<evidence type="ECO:0000259" key="1">
    <source>
        <dbReference type="PROSITE" id="PS50181"/>
    </source>
</evidence>
<dbReference type="InterPro" id="IPR050796">
    <property type="entry name" value="SCF_F-box_component"/>
</dbReference>
<dbReference type="SMART" id="SM00256">
    <property type="entry name" value="FBOX"/>
    <property type="match status" value="1"/>
</dbReference>
<dbReference type="CDD" id="cd22157">
    <property type="entry name" value="F-box_AtFBW1-like"/>
    <property type="match status" value="1"/>
</dbReference>
<accession>A0A2N9J9Y8</accession>
<reference evidence="2" key="1">
    <citation type="submission" date="2018-02" db="EMBL/GenBank/DDBJ databases">
        <authorList>
            <person name="Cohen D.B."/>
            <person name="Kent A.D."/>
        </authorList>
    </citation>
    <scope>NUCLEOTIDE SEQUENCE</scope>
</reference>
<dbReference type="Pfam" id="PF00646">
    <property type="entry name" value="F-box"/>
    <property type="match status" value="1"/>
</dbReference>
<dbReference type="SUPFAM" id="SSF81383">
    <property type="entry name" value="F-box domain"/>
    <property type="match status" value="1"/>
</dbReference>
<dbReference type="InterPro" id="IPR006527">
    <property type="entry name" value="F-box-assoc_dom_typ1"/>
</dbReference>